<evidence type="ECO:0000256" key="3">
    <source>
        <dbReference type="ARBA" id="ARBA00022781"/>
    </source>
</evidence>
<dbReference type="InParanoid" id="G8JSG1"/>
<protein>
    <recommendedName>
        <fullName evidence="5">V-type proton ATPase subunit H</fullName>
    </recommendedName>
</protein>
<gene>
    <name evidence="7" type="ordered locus">Ecym_4662</name>
</gene>
<dbReference type="Gene3D" id="1.25.40.150">
    <property type="entry name" value="V-type ATPase, subunit H, C-terminal domain"/>
    <property type="match status" value="1"/>
</dbReference>
<dbReference type="HOGENOM" id="CLU_025709_4_0_1"/>
<name>G8JSG1_ERECY</name>
<comment type="function">
    <text evidence="5">Subunit of the V1 complex of vacuolar(H+)-ATPase (V-ATPase), a multisubunit enzyme composed of a peripheral complex (V1) that hydrolyzes ATP and a membrane integral complex (V0) that translocates protons. V-ATPase is responsible for acidifying and maintaining the pH of intracellular compartments.</text>
</comment>
<dbReference type="GO" id="GO:0000221">
    <property type="term" value="C:vacuolar proton-transporting V-type ATPase, V1 domain"/>
    <property type="evidence" value="ECO:0007669"/>
    <property type="project" value="UniProtKB-UniRule"/>
</dbReference>
<evidence type="ECO:0000256" key="2">
    <source>
        <dbReference type="ARBA" id="ARBA00022448"/>
    </source>
</evidence>
<evidence type="ECO:0000256" key="1">
    <source>
        <dbReference type="ARBA" id="ARBA00008613"/>
    </source>
</evidence>
<dbReference type="GO" id="GO:0000329">
    <property type="term" value="C:fungal-type vacuole membrane"/>
    <property type="evidence" value="ECO:0007669"/>
    <property type="project" value="EnsemblFungi"/>
</dbReference>
<evidence type="ECO:0000313" key="8">
    <source>
        <dbReference type="Proteomes" id="UP000006790"/>
    </source>
</evidence>
<feature type="domain" description="ATPase V1 complex subunit H C-terminal" evidence="6">
    <location>
        <begin position="350"/>
        <end position="472"/>
    </location>
</feature>
<dbReference type="InterPro" id="IPR016024">
    <property type="entry name" value="ARM-type_fold"/>
</dbReference>
<evidence type="ECO:0000259" key="6">
    <source>
        <dbReference type="Pfam" id="PF11698"/>
    </source>
</evidence>
<dbReference type="Pfam" id="PF03224">
    <property type="entry name" value="V-ATPase_H_N"/>
    <property type="match status" value="1"/>
</dbReference>
<proteinExistence type="inferred from homology"/>
<dbReference type="InterPro" id="IPR038497">
    <property type="entry name" value="ATPase_V1-cplx_hsu_C_sf"/>
</dbReference>
<dbReference type="PANTHER" id="PTHR10698">
    <property type="entry name" value="V-TYPE PROTON ATPASE SUBUNIT H"/>
    <property type="match status" value="1"/>
</dbReference>
<comment type="similarity">
    <text evidence="1 5">Belongs to the V-ATPase H subunit family.</text>
</comment>
<dbReference type="InterPro" id="IPR011987">
    <property type="entry name" value="ATPase_V1-cplx_hsu_C"/>
</dbReference>
<comment type="subunit">
    <text evidence="5">V-ATPase is a heteromultimeric enzyme made up of two complexes: the ATP-hydrolytic V1 complex and the proton translocation V0 complex.</text>
</comment>
<dbReference type="AlphaFoldDB" id="G8JSG1"/>
<sequence>MSVHQPAKKILLDSTHFHDIRSTISSRPVAWDALVRAADLSEFDASIAKKLDSVLLKHGGSKCLDVPIENCVLALVHLLSTSSNQDARKSVINLLSELLTHDRFVHEVVRYFQKNQEAVETLFNGTLAEETVDTQFILISSFNVVSLLVQNGLQNDNLVQKLLSNDNYISVLSNLDEMDTSYICIRLLQELLTVKQYRKLIWMYEKAFLPVMFQILERALEAKSPTRAIAANSNNLGIQSQYYALLIIWLLTFEPTIASELANKYLVKFLMLLKLVKITIKEKITRLSIAIILNCVAPDVKGRKETIKNLLLLGSGLPILQQLGERKYSDEELREDLTQLQGILTSEYQELTSFDEYVAELDSKLLIWSPPHVDNTFWSENSHRFKDENWKLFRQLLEVLEDYSSSQDSKDNVAVQVALNDITHIVELQPECVNVLGKLNAKVIIMELLNHSDSKVKYEALKTTQAFVANTFK</sequence>
<dbReference type="SUPFAM" id="SSF48371">
    <property type="entry name" value="ARM repeat"/>
    <property type="match status" value="1"/>
</dbReference>
<keyword evidence="8" id="KW-1185">Reference proteome</keyword>
<evidence type="ECO:0000256" key="4">
    <source>
        <dbReference type="ARBA" id="ARBA00023065"/>
    </source>
</evidence>
<dbReference type="Pfam" id="PF11698">
    <property type="entry name" value="V-ATPase_H_C"/>
    <property type="match status" value="1"/>
</dbReference>
<dbReference type="OMA" id="GIQLQYY"/>
<organism evidence="7 8">
    <name type="scientific">Eremothecium cymbalariae (strain CBS 270.75 / DBVPG 7215 / KCTC 17166 / NRRL Y-17582)</name>
    <name type="common">Yeast</name>
    <dbReference type="NCBI Taxonomy" id="931890"/>
    <lineage>
        <taxon>Eukaryota</taxon>
        <taxon>Fungi</taxon>
        <taxon>Dikarya</taxon>
        <taxon>Ascomycota</taxon>
        <taxon>Saccharomycotina</taxon>
        <taxon>Saccharomycetes</taxon>
        <taxon>Saccharomycetales</taxon>
        <taxon>Saccharomycetaceae</taxon>
        <taxon>Eremothecium</taxon>
    </lineage>
</organism>
<dbReference type="GO" id="GO:0046961">
    <property type="term" value="F:proton-transporting ATPase activity, rotational mechanism"/>
    <property type="evidence" value="ECO:0007669"/>
    <property type="project" value="UniProtKB-UniRule"/>
</dbReference>
<keyword evidence="3 5" id="KW-0375">Hydrogen ion transport</keyword>
<keyword evidence="2 5" id="KW-0813">Transport</keyword>
<dbReference type="GO" id="GO:0007035">
    <property type="term" value="P:vacuolar acidification"/>
    <property type="evidence" value="ECO:0007669"/>
    <property type="project" value="EnsemblFungi"/>
</dbReference>
<dbReference type="PIRSF" id="PIRSF032184">
    <property type="entry name" value="ATPase_V1_H"/>
    <property type="match status" value="1"/>
</dbReference>
<evidence type="ECO:0000256" key="5">
    <source>
        <dbReference type="PIRNR" id="PIRNR032184"/>
    </source>
</evidence>
<reference evidence="8" key="1">
    <citation type="journal article" date="2012" name="G3 (Bethesda)">
        <title>Pichia sorbitophila, an interspecies yeast hybrid reveals early steps of genome resolution following polyploidization.</title>
        <authorList>
            <person name="Leh Louis V."/>
            <person name="Despons L."/>
            <person name="Friedrich A."/>
            <person name="Martin T."/>
            <person name="Durrens P."/>
            <person name="Casaregola S."/>
            <person name="Neuveglise C."/>
            <person name="Fairhead C."/>
            <person name="Marck C."/>
            <person name="Cruz J.A."/>
            <person name="Straub M.L."/>
            <person name="Kugler V."/>
            <person name="Sacerdot C."/>
            <person name="Uzunov Z."/>
            <person name="Thierry A."/>
            <person name="Weiss S."/>
            <person name="Bleykasten C."/>
            <person name="De Montigny J."/>
            <person name="Jacques N."/>
            <person name="Jung P."/>
            <person name="Lemaire M."/>
            <person name="Mallet S."/>
            <person name="Morel G."/>
            <person name="Richard G.F."/>
            <person name="Sarkar A."/>
            <person name="Savel G."/>
            <person name="Schacherer J."/>
            <person name="Seret M.L."/>
            <person name="Talla E."/>
            <person name="Samson G."/>
            <person name="Jubin C."/>
            <person name="Poulain J."/>
            <person name="Vacherie B."/>
            <person name="Barbe V."/>
            <person name="Pelletier E."/>
            <person name="Sherman D.J."/>
            <person name="Westhof E."/>
            <person name="Weissenbach J."/>
            <person name="Baret P.V."/>
            <person name="Wincker P."/>
            <person name="Gaillardin C."/>
            <person name="Dujon B."/>
            <person name="Souciet J.L."/>
        </authorList>
    </citation>
    <scope>NUCLEOTIDE SEQUENCE [LARGE SCALE GENOMIC DNA]</scope>
    <source>
        <strain evidence="8">CBS 270.75 / DBVPG 7215 / KCTC 17166 / NRRL Y-17582</strain>
    </source>
</reference>
<dbReference type="Proteomes" id="UP000006790">
    <property type="component" value="Chromosome 4"/>
</dbReference>
<dbReference type="RefSeq" id="XP_003646500.1">
    <property type="nucleotide sequence ID" value="XM_003646452.1"/>
</dbReference>
<dbReference type="eggNOG" id="KOG2759">
    <property type="taxonomic scope" value="Eukaryota"/>
</dbReference>
<keyword evidence="4 5" id="KW-0406">Ion transport</keyword>
<dbReference type="PANTHER" id="PTHR10698:SF0">
    <property type="entry name" value="V-TYPE PROTON ATPASE SUBUNIT H"/>
    <property type="match status" value="1"/>
</dbReference>
<evidence type="ECO:0000313" key="7">
    <source>
        <dbReference type="EMBL" id="AET39683.1"/>
    </source>
</evidence>
<dbReference type="InterPro" id="IPR004908">
    <property type="entry name" value="ATPase_V1-cplx_hsu"/>
</dbReference>
<dbReference type="STRING" id="931890.G8JSG1"/>
<accession>G8JSG1</accession>
<dbReference type="OrthoDB" id="10263554at2759"/>
<dbReference type="Gene3D" id="1.25.10.10">
    <property type="entry name" value="Leucine-rich Repeat Variant"/>
    <property type="match status" value="1"/>
</dbReference>
<dbReference type="GeneID" id="11471648"/>
<dbReference type="KEGG" id="erc:Ecym_4662"/>
<dbReference type="InterPro" id="IPR011989">
    <property type="entry name" value="ARM-like"/>
</dbReference>
<dbReference type="EMBL" id="CP002500">
    <property type="protein sequence ID" value="AET39683.1"/>
    <property type="molecule type" value="Genomic_DNA"/>
</dbReference>
<dbReference type="FunCoup" id="G8JSG1">
    <property type="interactions" value="449"/>
</dbReference>